<dbReference type="GO" id="GO:0005737">
    <property type="term" value="C:cytoplasm"/>
    <property type="evidence" value="ECO:0007669"/>
    <property type="project" value="TreeGrafter"/>
</dbReference>
<proteinExistence type="inferred from homology"/>
<dbReference type="Proteomes" id="UP000076738">
    <property type="component" value="Unassembled WGS sequence"/>
</dbReference>
<dbReference type="PANTHER" id="PTHR43544:SF7">
    <property type="entry name" value="NADB-LER2"/>
    <property type="match status" value="1"/>
</dbReference>
<dbReference type="InterPro" id="IPR051468">
    <property type="entry name" value="Fungal_SecMetab_SDRs"/>
</dbReference>
<dbReference type="Pfam" id="PF00106">
    <property type="entry name" value="adh_short"/>
    <property type="match status" value="1"/>
</dbReference>
<dbReference type="InterPro" id="IPR036291">
    <property type="entry name" value="NAD(P)-bd_dom_sf"/>
</dbReference>
<dbReference type="CDD" id="cd05325">
    <property type="entry name" value="carb_red_sniffer_like_SDR_c"/>
    <property type="match status" value="1"/>
</dbReference>
<dbReference type="InterPro" id="IPR020904">
    <property type="entry name" value="Sc_DH/Rdtase_CS"/>
</dbReference>
<reference evidence="4 5" key="1">
    <citation type="journal article" date="2016" name="Mol. Biol. Evol.">
        <title>Comparative Genomics of Early-Diverging Mushroom-Forming Fungi Provides Insights into the Origins of Lignocellulose Decay Capabilities.</title>
        <authorList>
            <person name="Nagy L.G."/>
            <person name="Riley R."/>
            <person name="Tritt A."/>
            <person name="Adam C."/>
            <person name="Daum C."/>
            <person name="Floudas D."/>
            <person name="Sun H."/>
            <person name="Yadav J.S."/>
            <person name="Pangilinan J."/>
            <person name="Larsson K.H."/>
            <person name="Matsuura K."/>
            <person name="Barry K."/>
            <person name="Labutti K."/>
            <person name="Kuo R."/>
            <person name="Ohm R.A."/>
            <person name="Bhattacharya S.S."/>
            <person name="Shirouzu T."/>
            <person name="Yoshinaga Y."/>
            <person name="Martin F.M."/>
            <person name="Grigoriev I.V."/>
            <person name="Hibbett D.S."/>
        </authorList>
    </citation>
    <scope>NUCLEOTIDE SEQUENCE [LARGE SCALE GENOMIC DNA]</scope>
    <source>
        <strain evidence="4 5">TUFC12733</strain>
    </source>
</reference>
<dbReference type="InterPro" id="IPR002347">
    <property type="entry name" value="SDR_fam"/>
</dbReference>
<dbReference type="Gene3D" id="3.40.50.720">
    <property type="entry name" value="NAD(P)-binding Rossmann-like Domain"/>
    <property type="match status" value="1"/>
</dbReference>
<evidence type="ECO:0000313" key="4">
    <source>
        <dbReference type="EMBL" id="KZO92378.1"/>
    </source>
</evidence>
<dbReference type="SUPFAM" id="SSF51735">
    <property type="entry name" value="NAD(P)-binding Rossmann-fold domains"/>
    <property type="match status" value="1"/>
</dbReference>
<dbReference type="AlphaFoldDB" id="A0A167I7M5"/>
<evidence type="ECO:0000256" key="3">
    <source>
        <dbReference type="ARBA" id="ARBA00023002"/>
    </source>
</evidence>
<dbReference type="PRINTS" id="PR00081">
    <property type="entry name" value="GDHRDH"/>
</dbReference>
<organism evidence="4 5">
    <name type="scientific">Calocera viscosa (strain TUFC12733)</name>
    <dbReference type="NCBI Taxonomy" id="1330018"/>
    <lineage>
        <taxon>Eukaryota</taxon>
        <taxon>Fungi</taxon>
        <taxon>Dikarya</taxon>
        <taxon>Basidiomycota</taxon>
        <taxon>Agaricomycotina</taxon>
        <taxon>Dacrymycetes</taxon>
        <taxon>Dacrymycetales</taxon>
        <taxon>Dacrymycetaceae</taxon>
        <taxon>Calocera</taxon>
    </lineage>
</organism>
<sequence>MERPPTVYLMSGATRGIGLALVAQLAARPGTLVFSGARNPASSPALQALAAQYPGVVHVLQLTVPDEGEARAAVERAREMAGRLDVVVANAGLMNAYVPSDRLPLEAMREHFEMVNERVNVLGPLVLFQSAWPLLQQSAEPKFVVISSIVGSLQVGTTFPLPVMAYGTSKAAANWLGRKLHFEYPQLSAFLLFIYVSEDGGQYQGSVAVPMHPGNVDTDMMAHGFEQAPDFVAKTPPLITTEESARGILNVIDAARRDEEGPRLVSFDGSVLPW</sequence>
<evidence type="ECO:0000256" key="1">
    <source>
        <dbReference type="ARBA" id="ARBA00006484"/>
    </source>
</evidence>
<gene>
    <name evidence="4" type="ORF">CALVIDRAFT_601551</name>
</gene>
<dbReference type="PANTHER" id="PTHR43544">
    <property type="entry name" value="SHORT-CHAIN DEHYDROGENASE/REDUCTASE"/>
    <property type="match status" value="1"/>
</dbReference>
<evidence type="ECO:0000313" key="5">
    <source>
        <dbReference type="Proteomes" id="UP000076738"/>
    </source>
</evidence>
<protein>
    <submittedName>
        <fullName evidence="4">NAD(P)-binding protein</fullName>
    </submittedName>
</protein>
<comment type="similarity">
    <text evidence="1">Belongs to the short-chain dehydrogenases/reductases (SDR) family.</text>
</comment>
<keyword evidence="3" id="KW-0560">Oxidoreductase</keyword>
<dbReference type="OrthoDB" id="9876299at2759"/>
<dbReference type="EMBL" id="KV417311">
    <property type="protein sequence ID" value="KZO92378.1"/>
    <property type="molecule type" value="Genomic_DNA"/>
</dbReference>
<dbReference type="GO" id="GO:0016491">
    <property type="term" value="F:oxidoreductase activity"/>
    <property type="evidence" value="ECO:0007669"/>
    <property type="project" value="UniProtKB-KW"/>
</dbReference>
<name>A0A167I7M5_CALVF</name>
<dbReference type="PROSITE" id="PS00061">
    <property type="entry name" value="ADH_SHORT"/>
    <property type="match status" value="1"/>
</dbReference>
<accession>A0A167I7M5</accession>
<keyword evidence="5" id="KW-1185">Reference proteome</keyword>
<evidence type="ECO:0000256" key="2">
    <source>
        <dbReference type="ARBA" id="ARBA00022857"/>
    </source>
</evidence>
<keyword evidence="2" id="KW-0521">NADP</keyword>